<proteinExistence type="predicted"/>
<organism evidence="1 2">
    <name type="scientific">Jatrophihabitans lederbergiae</name>
    <dbReference type="NCBI Taxonomy" id="3075547"/>
    <lineage>
        <taxon>Bacteria</taxon>
        <taxon>Bacillati</taxon>
        <taxon>Actinomycetota</taxon>
        <taxon>Actinomycetes</taxon>
        <taxon>Jatrophihabitantales</taxon>
        <taxon>Jatrophihabitantaceae</taxon>
        <taxon>Jatrophihabitans</taxon>
    </lineage>
</organism>
<dbReference type="EMBL" id="JAVREH010000001">
    <property type="protein sequence ID" value="MDT0259982.1"/>
    <property type="molecule type" value="Genomic_DNA"/>
</dbReference>
<dbReference type="Proteomes" id="UP001183176">
    <property type="component" value="Unassembled WGS sequence"/>
</dbReference>
<dbReference type="RefSeq" id="WP_311421140.1">
    <property type="nucleotide sequence ID" value="NZ_JAVREH010000001.1"/>
</dbReference>
<keyword evidence="2" id="KW-1185">Reference proteome</keyword>
<evidence type="ECO:0000313" key="2">
    <source>
        <dbReference type="Proteomes" id="UP001183176"/>
    </source>
</evidence>
<reference evidence="2" key="1">
    <citation type="submission" date="2023-07" db="EMBL/GenBank/DDBJ databases">
        <title>30 novel species of actinomycetes from the DSMZ collection.</title>
        <authorList>
            <person name="Nouioui I."/>
        </authorList>
    </citation>
    <scope>NUCLEOTIDE SEQUENCE [LARGE SCALE GENOMIC DNA]</scope>
    <source>
        <strain evidence="2">DSM 44399</strain>
    </source>
</reference>
<accession>A0ABU2J4S7</accession>
<comment type="caution">
    <text evidence="1">The sequence shown here is derived from an EMBL/GenBank/DDBJ whole genome shotgun (WGS) entry which is preliminary data.</text>
</comment>
<evidence type="ECO:0000313" key="1">
    <source>
        <dbReference type="EMBL" id="MDT0259982.1"/>
    </source>
</evidence>
<protein>
    <submittedName>
        <fullName evidence="1">Uncharacterized protein</fullName>
    </submittedName>
</protein>
<gene>
    <name evidence="1" type="ORF">RM423_01085</name>
</gene>
<name>A0ABU2J4S7_9ACTN</name>
<sequence>MAAITRRALLSRTLLLAAVGGGALAGLTRSVSHKVAVPPPRPPEALTSAVSRQQALLEGYDRVLAAKVRSGVLTGLRADVSEHGAALRALLERYPGWRLSQAGAAGATGTVTATLPEAAPVPGTVGGLAAASTTAAKELRASAMDWAADEAHATQVVPVLASISASLSTHAQVLS</sequence>